<dbReference type="OrthoDB" id="9813230at2"/>
<dbReference type="Pfam" id="PF04422">
    <property type="entry name" value="FrhB_FdhB_N"/>
    <property type="match status" value="1"/>
</dbReference>
<evidence type="ECO:0000259" key="4">
    <source>
        <dbReference type="PROSITE" id="PS51379"/>
    </source>
</evidence>
<dbReference type="Pfam" id="PF12838">
    <property type="entry name" value="Fer4_7"/>
    <property type="match status" value="1"/>
</dbReference>
<name>A0A5C4S4W4_CHLTI</name>
<dbReference type="GO" id="GO:0051536">
    <property type="term" value="F:iron-sulfur cluster binding"/>
    <property type="evidence" value="ECO:0007669"/>
    <property type="project" value="UniProtKB-KW"/>
</dbReference>
<dbReference type="InterPro" id="IPR017900">
    <property type="entry name" value="4Fe4S_Fe_S_CS"/>
</dbReference>
<sequence length="407" mass="46126">MTIHNKSSIDVIGITRCTGCFGCESACALGAIEMVLDDDGFYKPIVDHKKCSECGICQRYCPVLMKQKHMICDEKKVEPKAFAAWTNDEQVRMSSSSGGVFSELAKIVIKSGGMVAGCVWGEKWSPMHILTDHWPDVERMRGSKYLQSNVGKIYQKVLDVLRETDKQVLFSGTPCQIAAMKEALSPEQRERVLLVDFICHGVPSLRVFHRYLEDLFDGEDVASYTFRDKSFGWKTTVLAVSSNGKRHHLPAPSDPFFQGFAVHHLYVMEACYQCQFARIPRFGDITLGDFWGCPEKWYDKRGVSVVLANTNAGYDAVECLHKSMAVDLKSVELSVAIAKNKRASLGDTYRIPKKRKRFLKSLKKGDDFKLLKRRYFPKKIHLFMRSLLSSGSKSRFISLFILRRLGL</sequence>
<dbReference type="PANTHER" id="PTHR43193:SF2">
    <property type="entry name" value="POLYFERREDOXIN PROTEIN FWDF"/>
    <property type="match status" value="1"/>
</dbReference>
<evidence type="ECO:0000313" key="6">
    <source>
        <dbReference type="Proteomes" id="UP000308271"/>
    </source>
</evidence>
<dbReference type="InterPro" id="IPR007516">
    <property type="entry name" value="Co_F420_Hydgase/DH_bsu_N"/>
</dbReference>
<gene>
    <name evidence="5" type="ORF">FGF66_08385</name>
</gene>
<dbReference type="Gene3D" id="3.30.70.20">
    <property type="match status" value="1"/>
</dbReference>
<comment type="caution">
    <text evidence="5">The sequence shown here is derived from an EMBL/GenBank/DDBJ whole genome shotgun (WGS) entry which is preliminary data.</text>
</comment>
<dbReference type="InterPro" id="IPR007525">
    <property type="entry name" value="FrhB_FdhB_C"/>
</dbReference>
<dbReference type="GO" id="GO:0046872">
    <property type="term" value="F:metal ion binding"/>
    <property type="evidence" value="ECO:0007669"/>
    <property type="project" value="UniProtKB-KW"/>
</dbReference>
<dbReference type="EMBL" id="VDCH01000017">
    <property type="protein sequence ID" value="TNJ38553.1"/>
    <property type="molecule type" value="Genomic_DNA"/>
</dbReference>
<dbReference type="SUPFAM" id="SSF54862">
    <property type="entry name" value="4Fe-4S ferredoxins"/>
    <property type="match status" value="1"/>
</dbReference>
<reference evidence="5 6" key="1">
    <citation type="submission" date="2019-05" db="EMBL/GenBank/DDBJ databases">
        <title>Draft Whole-Genome sequence of the green sulfur bacterium Chlorobaculum thiosulfatiphilum DSM 249.</title>
        <authorList>
            <person name="Meyer T.E."/>
            <person name="Kyndt J.A."/>
        </authorList>
    </citation>
    <scope>NUCLEOTIDE SEQUENCE [LARGE SCALE GENOMIC DNA]</scope>
    <source>
        <strain evidence="5 6">DSM 249</strain>
    </source>
</reference>
<proteinExistence type="predicted"/>
<feature type="domain" description="4Fe-4S ferredoxin-type" evidence="4">
    <location>
        <begin position="8"/>
        <end position="37"/>
    </location>
</feature>
<keyword evidence="6" id="KW-1185">Reference proteome</keyword>
<protein>
    <submittedName>
        <fullName evidence="5">4Fe-4S dicluster domain-containing protein</fullName>
    </submittedName>
</protein>
<evidence type="ECO:0000256" key="1">
    <source>
        <dbReference type="ARBA" id="ARBA00022723"/>
    </source>
</evidence>
<organism evidence="5 6">
    <name type="scientific">Chlorobaculum thiosulfatiphilum</name>
    <name type="common">Chlorobium limicola f.sp. thiosulfatophilum</name>
    <dbReference type="NCBI Taxonomy" id="115852"/>
    <lineage>
        <taxon>Bacteria</taxon>
        <taxon>Pseudomonadati</taxon>
        <taxon>Chlorobiota</taxon>
        <taxon>Chlorobiia</taxon>
        <taxon>Chlorobiales</taxon>
        <taxon>Chlorobiaceae</taxon>
        <taxon>Chlorobaculum</taxon>
    </lineage>
</organism>
<evidence type="ECO:0000256" key="2">
    <source>
        <dbReference type="ARBA" id="ARBA00023004"/>
    </source>
</evidence>
<dbReference type="Pfam" id="PF04432">
    <property type="entry name" value="FrhB_FdhB_C"/>
    <property type="match status" value="1"/>
</dbReference>
<dbReference type="PANTHER" id="PTHR43193">
    <property type="match status" value="1"/>
</dbReference>
<dbReference type="AlphaFoldDB" id="A0A5C4S4W4"/>
<dbReference type="InterPro" id="IPR052977">
    <property type="entry name" value="Polyferredoxin-like_ET"/>
</dbReference>
<keyword evidence="1" id="KW-0479">Metal-binding</keyword>
<keyword evidence="3" id="KW-0411">Iron-sulfur</keyword>
<dbReference type="PROSITE" id="PS00198">
    <property type="entry name" value="4FE4S_FER_1"/>
    <property type="match status" value="1"/>
</dbReference>
<feature type="domain" description="4Fe-4S ferredoxin-type" evidence="4">
    <location>
        <begin position="42"/>
        <end position="63"/>
    </location>
</feature>
<dbReference type="InterPro" id="IPR017896">
    <property type="entry name" value="4Fe4S_Fe-S-bd"/>
</dbReference>
<dbReference type="Proteomes" id="UP000308271">
    <property type="component" value="Unassembled WGS sequence"/>
</dbReference>
<keyword evidence="2" id="KW-0408">Iron</keyword>
<dbReference type="PROSITE" id="PS51379">
    <property type="entry name" value="4FE4S_FER_2"/>
    <property type="match status" value="2"/>
</dbReference>
<dbReference type="RefSeq" id="WP_139457202.1">
    <property type="nucleotide sequence ID" value="NZ_VDCH01000017.1"/>
</dbReference>
<evidence type="ECO:0000256" key="3">
    <source>
        <dbReference type="ARBA" id="ARBA00023014"/>
    </source>
</evidence>
<evidence type="ECO:0000313" key="5">
    <source>
        <dbReference type="EMBL" id="TNJ38553.1"/>
    </source>
</evidence>
<accession>A0A5C4S4W4</accession>